<protein>
    <submittedName>
        <fullName evidence="2">Glycosyl transferase family 2</fullName>
    </submittedName>
</protein>
<keyword evidence="2" id="KW-0808">Transferase</keyword>
<dbReference type="PANTHER" id="PTHR22916:SF3">
    <property type="entry name" value="UDP-GLCNAC:BETAGAL BETA-1,3-N-ACETYLGLUCOSAMINYLTRANSFERASE-LIKE PROTEIN 1"/>
    <property type="match status" value="1"/>
</dbReference>
<dbReference type="AlphaFoldDB" id="H6L7A2"/>
<dbReference type="InterPro" id="IPR029044">
    <property type="entry name" value="Nucleotide-diphossugar_trans"/>
</dbReference>
<dbReference type="PANTHER" id="PTHR22916">
    <property type="entry name" value="GLYCOSYLTRANSFERASE"/>
    <property type="match status" value="1"/>
</dbReference>
<dbReference type="eggNOG" id="COG1215">
    <property type="taxonomic scope" value="Bacteria"/>
</dbReference>
<dbReference type="STRING" id="984262.SGRA_4059"/>
<name>H6L7A2_SAPGL</name>
<dbReference type="Gene3D" id="3.90.550.10">
    <property type="entry name" value="Spore Coat Polysaccharide Biosynthesis Protein SpsA, Chain A"/>
    <property type="match status" value="1"/>
</dbReference>
<sequence length="321" mass="37177">MTKPLLSVVLSVYNAAPYLEECLESLAAQTYSPIEFWLADDGSSDDSRAILDRWAAKDSRFKTDHNDKNIGKIKTINRLLLERAKGKYLSVHDADDYSAPNRFELQLQFLEAKPDYGLCGTFYTKVSDDNKVLRKEKKHVSADVIRAELKNFNQFCGPTMVYRADLFKRLGGYRLFLNRIGNEDYDLSYRAAEQMKCSNVPHFLYYYRQSENSLSKTLKAENAVSHKLVQWLALERAEEGKDALQKNEVDRCVAQLEKLCQPYKEEPDLLCREYAAAYMYEKLYRSAFFAALQAIKINPKKLINYRTAFYILRKANINLLN</sequence>
<dbReference type="EMBL" id="CP002831">
    <property type="protein sequence ID" value="AFC26774.1"/>
    <property type="molecule type" value="Genomic_DNA"/>
</dbReference>
<evidence type="ECO:0000259" key="1">
    <source>
        <dbReference type="Pfam" id="PF00535"/>
    </source>
</evidence>
<dbReference type="InterPro" id="IPR001173">
    <property type="entry name" value="Glyco_trans_2-like"/>
</dbReference>
<organism evidence="2 3">
    <name type="scientific">Saprospira grandis (strain Lewin)</name>
    <dbReference type="NCBI Taxonomy" id="984262"/>
    <lineage>
        <taxon>Bacteria</taxon>
        <taxon>Pseudomonadati</taxon>
        <taxon>Bacteroidota</taxon>
        <taxon>Saprospiria</taxon>
        <taxon>Saprospirales</taxon>
        <taxon>Saprospiraceae</taxon>
        <taxon>Saprospira</taxon>
    </lineage>
</organism>
<proteinExistence type="predicted"/>
<dbReference type="RefSeq" id="WP_015694356.1">
    <property type="nucleotide sequence ID" value="NC_016940.1"/>
</dbReference>
<dbReference type="SUPFAM" id="SSF53448">
    <property type="entry name" value="Nucleotide-diphospho-sugar transferases"/>
    <property type="match status" value="1"/>
</dbReference>
<dbReference type="GO" id="GO:0016758">
    <property type="term" value="F:hexosyltransferase activity"/>
    <property type="evidence" value="ECO:0007669"/>
    <property type="project" value="UniProtKB-ARBA"/>
</dbReference>
<accession>H6L7A2</accession>
<reference evidence="2 3" key="1">
    <citation type="journal article" date="2012" name="Stand. Genomic Sci.">
        <title>Complete genome sequencing and analysis of Saprospira grandis str. Lewin, a predatory marine bacterium.</title>
        <authorList>
            <person name="Saw J.H."/>
            <person name="Yuryev A."/>
            <person name="Kanbe M."/>
            <person name="Hou S."/>
            <person name="Young A.G."/>
            <person name="Aizawa S."/>
            <person name="Alam M."/>
        </authorList>
    </citation>
    <scope>NUCLEOTIDE SEQUENCE [LARGE SCALE GENOMIC DNA]</scope>
    <source>
        <strain evidence="2 3">Lewin</strain>
    </source>
</reference>
<evidence type="ECO:0000313" key="2">
    <source>
        <dbReference type="EMBL" id="AFC26774.1"/>
    </source>
</evidence>
<evidence type="ECO:0000313" key="3">
    <source>
        <dbReference type="Proteomes" id="UP000007519"/>
    </source>
</evidence>
<keyword evidence="3" id="KW-1185">Reference proteome</keyword>
<gene>
    <name evidence="2" type="ordered locus">SGRA_4059</name>
</gene>
<dbReference type="Proteomes" id="UP000007519">
    <property type="component" value="Chromosome"/>
</dbReference>
<dbReference type="Pfam" id="PF00535">
    <property type="entry name" value="Glycos_transf_2"/>
    <property type="match status" value="1"/>
</dbReference>
<dbReference type="HOGENOM" id="CLU_025996_0_4_10"/>
<feature type="domain" description="Glycosyltransferase 2-like" evidence="1">
    <location>
        <begin position="7"/>
        <end position="170"/>
    </location>
</feature>
<dbReference type="KEGG" id="sgn:SGRA_4059"/>
<dbReference type="OrthoDB" id="9815829at2"/>
<dbReference type="CDD" id="cd00761">
    <property type="entry name" value="Glyco_tranf_GTA_type"/>
    <property type="match status" value="1"/>
</dbReference>